<organism evidence="3 4">
    <name type="scientific">Salipiger profundus</name>
    <dbReference type="NCBI Taxonomy" id="1229727"/>
    <lineage>
        <taxon>Bacteria</taxon>
        <taxon>Pseudomonadati</taxon>
        <taxon>Pseudomonadota</taxon>
        <taxon>Alphaproteobacteria</taxon>
        <taxon>Rhodobacterales</taxon>
        <taxon>Roseobacteraceae</taxon>
        <taxon>Salipiger</taxon>
    </lineage>
</organism>
<dbReference type="KEGG" id="tpro:Ga0080559_TMP4785"/>
<keyword evidence="2" id="KW-0732">Signal</keyword>
<keyword evidence="4" id="KW-1185">Reference proteome</keyword>
<evidence type="ECO:0000256" key="2">
    <source>
        <dbReference type="SAM" id="SignalP"/>
    </source>
</evidence>
<dbReference type="AlphaFoldDB" id="A0A1U7DBP2"/>
<feature type="signal peptide" evidence="2">
    <location>
        <begin position="1"/>
        <end position="20"/>
    </location>
</feature>
<gene>
    <name evidence="3" type="ORF">Ga0080559_TMP4785</name>
</gene>
<sequence precursor="true">MMLKKSLALLPFIATAGCLAIPPQGTDDADLAAFDEAVTSVGCSLERESDYLPVELQTGLDRPTIQKIAQYRINAGDGISTETGGFRLTSGACDPAATTPAAAPETDIVAETDTADSAG</sequence>
<protein>
    <submittedName>
        <fullName evidence="3">NADH dehydrogenase subunit E</fullName>
    </submittedName>
</protein>
<evidence type="ECO:0000313" key="3">
    <source>
        <dbReference type="EMBL" id="APX25581.1"/>
    </source>
</evidence>
<reference evidence="3 4" key="1">
    <citation type="submission" date="2016-03" db="EMBL/GenBank/DDBJ databases">
        <title>Deep-sea bacteria in the southern Pacific.</title>
        <authorList>
            <person name="Tang K."/>
        </authorList>
    </citation>
    <scope>NUCLEOTIDE SEQUENCE [LARGE SCALE GENOMIC DNA]</scope>
    <source>
        <strain evidence="3 4">JLT2016</strain>
    </source>
</reference>
<proteinExistence type="predicted"/>
<name>A0A1U7DBP2_9RHOB</name>
<feature type="region of interest" description="Disordered" evidence="1">
    <location>
        <begin position="96"/>
        <end position="119"/>
    </location>
</feature>
<dbReference type="EMBL" id="CP014796">
    <property type="protein sequence ID" value="APX25581.1"/>
    <property type="molecule type" value="Genomic_DNA"/>
</dbReference>
<evidence type="ECO:0000256" key="1">
    <source>
        <dbReference type="SAM" id="MobiDB-lite"/>
    </source>
</evidence>
<dbReference type="STRING" id="1229727.Ga0080559_TMP4785"/>
<dbReference type="Proteomes" id="UP000186559">
    <property type="component" value="Chromosome"/>
</dbReference>
<feature type="compositionally biased region" description="Acidic residues" evidence="1">
    <location>
        <begin position="108"/>
        <end position="119"/>
    </location>
</feature>
<feature type="chain" id="PRO_5013341452" evidence="2">
    <location>
        <begin position="21"/>
        <end position="119"/>
    </location>
</feature>
<dbReference type="PROSITE" id="PS51257">
    <property type="entry name" value="PROKAR_LIPOPROTEIN"/>
    <property type="match status" value="1"/>
</dbReference>
<evidence type="ECO:0000313" key="4">
    <source>
        <dbReference type="Proteomes" id="UP000186559"/>
    </source>
</evidence>
<accession>A0A1U7DBP2</accession>
<feature type="compositionally biased region" description="Low complexity" evidence="1">
    <location>
        <begin position="96"/>
        <end position="106"/>
    </location>
</feature>